<organism evidence="1 2">
    <name type="scientific">Steinernema carpocapsae</name>
    <name type="common">Entomopathogenic nematode</name>
    <dbReference type="NCBI Taxonomy" id="34508"/>
    <lineage>
        <taxon>Eukaryota</taxon>
        <taxon>Metazoa</taxon>
        <taxon>Ecdysozoa</taxon>
        <taxon>Nematoda</taxon>
        <taxon>Chromadorea</taxon>
        <taxon>Rhabditida</taxon>
        <taxon>Tylenchina</taxon>
        <taxon>Panagrolaimomorpha</taxon>
        <taxon>Strongyloidoidea</taxon>
        <taxon>Steinernematidae</taxon>
        <taxon>Steinernema</taxon>
    </lineage>
</organism>
<protein>
    <submittedName>
        <fullName evidence="1">Uncharacterized protein</fullName>
    </submittedName>
</protein>
<gene>
    <name evidence="1" type="ORF">L596_010833</name>
</gene>
<dbReference type="AlphaFoldDB" id="A0A4U5PJJ0"/>
<evidence type="ECO:0000313" key="1">
    <source>
        <dbReference type="EMBL" id="TKR96882.1"/>
    </source>
</evidence>
<name>A0A4U5PJJ0_STECR</name>
<sequence length="89" mass="9564">MVNRNLGPKPLDFSRARSVKKYLLAESCGGASPLPFVPKSARIGCVTCVLVSLRAGGPLESSCFLLDGSFISLLIVDPNEMVIEPENRD</sequence>
<comment type="caution">
    <text evidence="1">The sequence shown here is derived from an EMBL/GenBank/DDBJ whole genome shotgun (WGS) entry which is preliminary data.</text>
</comment>
<dbReference type="Proteomes" id="UP000298663">
    <property type="component" value="Unassembled WGS sequence"/>
</dbReference>
<proteinExistence type="predicted"/>
<keyword evidence="2" id="KW-1185">Reference proteome</keyword>
<reference evidence="1 2" key="1">
    <citation type="journal article" date="2015" name="Genome Biol.">
        <title>Comparative genomics of Steinernema reveals deeply conserved gene regulatory networks.</title>
        <authorList>
            <person name="Dillman A.R."/>
            <person name="Macchietto M."/>
            <person name="Porter C.F."/>
            <person name="Rogers A."/>
            <person name="Williams B."/>
            <person name="Antoshechkin I."/>
            <person name="Lee M.M."/>
            <person name="Goodwin Z."/>
            <person name="Lu X."/>
            <person name="Lewis E.E."/>
            <person name="Goodrich-Blair H."/>
            <person name="Stock S.P."/>
            <person name="Adams B.J."/>
            <person name="Sternberg P.W."/>
            <person name="Mortazavi A."/>
        </authorList>
    </citation>
    <scope>NUCLEOTIDE SEQUENCE [LARGE SCALE GENOMIC DNA]</scope>
    <source>
        <strain evidence="1 2">ALL</strain>
    </source>
</reference>
<evidence type="ECO:0000313" key="2">
    <source>
        <dbReference type="Proteomes" id="UP000298663"/>
    </source>
</evidence>
<dbReference type="EMBL" id="AZBU02000002">
    <property type="protein sequence ID" value="TKR96882.1"/>
    <property type="molecule type" value="Genomic_DNA"/>
</dbReference>
<accession>A0A4U5PJJ0</accession>
<reference evidence="1 2" key="2">
    <citation type="journal article" date="2019" name="G3 (Bethesda)">
        <title>Hybrid Assembly of the Genome of the Entomopathogenic Nematode Steinernema carpocapsae Identifies the X-Chromosome.</title>
        <authorList>
            <person name="Serra L."/>
            <person name="Macchietto M."/>
            <person name="Macias-Munoz A."/>
            <person name="McGill C.J."/>
            <person name="Rodriguez I.M."/>
            <person name="Rodriguez B."/>
            <person name="Murad R."/>
            <person name="Mortazavi A."/>
        </authorList>
    </citation>
    <scope>NUCLEOTIDE SEQUENCE [LARGE SCALE GENOMIC DNA]</scope>
    <source>
        <strain evidence="1 2">ALL</strain>
    </source>
</reference>